<dbReference type="SUPFAM" id="SSF50814">
    <property type="entry name" value="Lipocalins"/>
    <property type="match status" value="1"/>
</dbReference>
<evidence type="ECO:0000313" key="2">
    <source>
        <dbReference type="EMBL" id="JAG92494.1"/>
    </source>
</evidence>
<proteinExistence type="evidence at transcript level"/>
<name>A0A0C9S581_AMBAM</name>
<protein>
    <submittedName>
        <fullName evidence="2">Putative salivary lipocalin</fullName>
    </submittedName>
</protein>
<evidence type="ECO:0000256" key="1">
    <source>
        <dbReference type="SAM" id="SignalP"/>
    </source>
</evidence>
<dbReference type="EMBL" id="GBZX01000246">
    <property type="protein sequence ID" value="JAG92494.1"/>
    <property type="molecule type" value="mRNA"/>
</dbReference>
<feature type="signal peptide" evidence="1">
    <location>
        <begin position="1"/>
        <end position="19"/>
    </location>
</feature>
<sequence length="204" mass="23697">KEAVLSMIAVYLGIHIISAAGIAAAPPYEEHPWYYRWHHADYLTEVNEMLYVRWQTDARYFLPSTQCQAMRKIGRISWNEFKYIVHYTAPPTPNQIEVFVTTLTTSKTMSHPTANAVIYQTTEDGAFRLYKVLFADRRRRCFILVFVERIGIRACRLLQASSTVDQLVPRRCQDIYEEHCPGATVEIYNHRCRQLLGQIVVPRG</sequence>
<dbReference type="InterPro" id="IPR012674">
    <property type="entry name" value="Calycin"/>
</dbReference>
<organism evidence="2">
    <name type="scientific">Amblyomma americanum</name>
    <name type="common">Lone star tick</name>
    <dbReference type="NCBI Taxonomy" id="6943"/>
    <lineage>
        <taxon>Eukaryota</taxon>
        <taxon>Metazoa</taxon>
        <taxon>Ecdysozoa</taxon>
        <taxon>Arthropoda</taxon>
        <taxon>Chelicerata</taxon>
        <taxon>Arachnida</taxon>
        <taxon>Acari</taxon>
        <taxon>Parasitiformes</taxon>
        <taxon>Ixodida</taxon>
        <taxon>Ixodoidea</taxon>
        <taxon>Ixodidae</taxon>
        <taxon>Amblyomminae</taxon>
        <taxon>Amblyomma</taxon>
    </lineage>
</organism>
<dbReference type="Pfam" id="PF02098">
    <property type="entry name" value="His_binding"/>
    <property type="match status" value="1"/>
</dbReference>
<feature type="chain" id="PRO_5002202893" evidence="1">
    <location>
        <begin position="20"/>
        <end position="204"/>
    </location>
</feature>
<feature type="non-terminal residue" evidence="2">
    <location>
        <position position="1"/>
    </location>
</feature>
<dbReference type="GO" id="GO:0030682">
    <property type="term" value="P:symbiont-mediated perturbation of host defenses"/>
    <property type="evidence" value="ECO:0007669"/>
    <property type="project" value="InterPro"/>
</dbReference>
<accession>A0A0C9S581</accession>
<dbReference type="InterPro" id="IPR002970">
    <property type="entry name" value="Tick_his-bd"/>
</dbReference>
<keyword evidence="1" id="KW-0732">Signal</keyword>
<reference evidence="2" key="1">
    <citation type="journal article" date="2015" name="PLoS ONE">
        <title>An Insight into the Sialome of the Lone Star Tick, Amblyomma americanum, with a Glimpse on Its Time Dependent Gene Expression.</title>
        <authorList>
            <person name="Karim S."/>
            <person name="Ribeiro J.M."/>
        </authorList>
    </citation>
    <scope>NUCLEOTIDE SEQUENCE</scope>
    <source>
        <tissue evidence="2">Salivary gland</tissue>
    </source>
</reference>
<dbReference type="Gene3D" id="2.40.128.20">
    <property type="match status" value="1"/>
</dbReference>
<dbReference type="AlphaFoldDB" id="A0A0C9S581"/>
<dbReference type="GO" id="GO:0043176">
    <property type="term" value="F:amine binding"/>
    <property type="evidence" value="ECO:0007669"/>
    <property type="project" value="InterPro"/>
</dbReference>